<dbReference type="Proteomes" id="UP000485058">
    <property type="component" value="Unassembled WGS sequence"/>
</dbReference>
<keyword evidence="2" id="KW-1185">Reference proteome</keyword>
<feature type="non-terminal residue" evidence="1">
    <location>
        <position position="1"/>
    </location>
</feature>
<comment type="caution">
    <text evidence="1">The sequence shown here is derived from an EMBL/GenBank/DDBJ whole genome shotgun (WGS) entry which is preliminary data.</text>
</comment>
<sequence>AANGKTKKGVKVKKVDASFTITWPSVYYGAPSYNVANVKPTAGSKKKKATPTK</sequence>
<proteinExistence type="predicted"/>
<reference evidence="1 2" key="1">
    <citation type="submission" date="2020-02" db="EMBL/GenBank/DDBJ databases">
        <title>Draft genome sequence of Haematococcus lacustris strain NIES-144.</title>
        <authorList>
            <person name="Morimoto D."/>
            <person name="Nakagawa S."/>
            <person name="Yoshida T."/>
            <person name="Sawayama S."/>
        </authorList>
    </citation>
    <scope>NUCLEOTIDE SEQUENCE [LARGE SCALE GENOMIC DNA]</scope>
    <source>
        <strain evidence="1 2">NIES-144</strain>
    </source>
</reference>
<protein>
    <submittedName>
        <fullName evidence="1">Uncharacterized protein</fullName>
    </submittedName>
</protein>
<dbReference type="AlphaFoldDB" id="A0A699ZBB1"/>
<accession>A0A699ZBB1</accession>
<dbReference type="EMBL" id="BLLF01000956">
    <property type="protein sequence ID" value="GFH16164.1"/>
    <property type="molecule type" value="Genomic_DNA"/>
</dbReference>
<gene>
    <name evidence="1" type="ORF">HaLaN_12535</name>
</gene>
<organism evidence="1 2">
    <name type="scientific">Haematococcus lacustris</name>
    <name type="common">Green alga</name>
    <name type="synonym">Haematococcus pluvialis</name>
    <dbReference type="NCBI Taxonomy" id="44745"/>
    <lineage>
        <taxon>Eukaryota</taxon>
        <taxon>Viridiplantae</taxon>
        <taxon>Chlorophyta</taxon>
        <taxon>core chlorophytes</taxon>
        <taxon>Chlorophyceae</taxon>
        <taxon>CS clade</taxon>
        <taxon>Chlamydomonadales</taxon>
        <taxon>Haematococcaceae</taxon>
        <taxon>Haematococcus</taxon>
    </lineage>
</organism>
<evidence type="ECO:0000313" key="1">
    <source>
        <dbReference type="EMBL" id="GFH16164.1"/>
    </source>
</evidence>
<evidence type="ECO:0000313" key="2">
    <source>
        <dbReference type="Proteomes" id="UP000485058"/>
    </source>
</evidence>
<name>A0A699ZBB1_HAELA</name>